<evidence type="ECO:0000256" key="7">
    <source>
        <dbReference type="ARBA" id="ARBA00023274"/>
    </source>
</evidence>
<dbReference type="GO" id="GO:0005763">
    <property type="term" value="C:mitochondrial small ribosomal subunit"/>
    <property type="evidence" value="ECO:0007669"/>
    <property type="project" value="UniProtKB-ARBA"/>
</dbReference>
<organism evidence="12 13">
    <name type="scientific">Biomphalaria pfeifferi</name>
    <name type="common">Bloodfluke planorb</name>
    <name type="synonym">Freshwater snail</name>
    <dbReference type="NCBI Taxonomy" id="112525"/>
    <lineage>
        <taxon>Eukaryota</taxon>
        <taxon>Metazoa</taxon>
        <taxon>Spiralia</taxon>
        <taxon>Lophotrochozoa</taxon>
        <taxon>Mollusca</taxon>
        <taxon>Gastropoda</taxon>
        <taxon>Heterobranchia</taxon>
        <taxon>Euthyneura</taxon>
        <taxon>Panpulmonata</taxon>
        <taxon>Hygrophila</taxon>
        <taxon>Lymnaeoidea</taxon>
        <taxon>Planorbidae</taxon>
        <taxon>Biomphalaria</taxon>
    </lineage>
</organism>
<dbReference type="InterPro" id="IPR040054">
    <property type="entry name" value="MRPS18B"/>
</dbReference>
<evidence type="ECO:0000313" key="12">
    <source>
        <dbReference type="EMBL" id="KAK0063579.1"/>
    </source>
</evidence>
<dbReference type="GO" id="GO:0003735">
    <property type="term" value="F:structural constituent of ribosome"/>
    <property type="evidence" value="ECO:0007669"/>
    <property type="project" value="InterPro"/>
</dbReference>
<feature type="compositionally biased region" description="Acidic residues" evidence="11">
    <location>
        <begin position="35"/>
        <end position="46"/>
    </location>
</feature>
<evidence type="ECO:0000313" key="13">
    <source>
        <dbReference type="Proteomes" id="UP001233172"/>
    </source>
</evidence>
<dbReference type="GO" id="GO:0032543">
    <property type="term" value="P:mitochondrial translation"/>
    <property type="evidence" value="ECO:0007669"/>
    <property type="project" value="InterPro"/>
</dbReference>
<feature type="region of interest" description="Disordered" evidence="11">
    <location>
        <begin position="34"/>
        <end position="54"/>
    </location>
</feature>
<evidence type="ECO:0000256" key="6">
    <source>
        <dbReference type="ARBA" id="ARBA00023128"/>
    </source>
</evidence>
<dbReference type="InterPro" id="IPR036870">
    <property type="entry name" value="Ribosomal_bS18_sf"/>
</dbReference>
<comment type="subcellular location">
    <subcellularLocation>
        <location evidence="1">Mitochondrion</location>
    </subcellularLocation>
</comment>
<keyword evidence="7" id="KW-0687">Ribonucleoprotein</keyword>
<dbReference type="PANTHER" id="PTHR13329:SF2">
    <property type="entry name" value="SMALL RIBOSOMAL SUBUNIT PROTEIN MS40"/>
    <property type="match status" value="1"/>
</dbReference>
<dbReference type="Gene3D" id="4.10.640.10">
    <property type="entry name" value="Ribosomal protein S18"/>
    <property type="match status" value="1"/>
</dbReference>
<evidence type="ECO:0000256" key="3">
    <source>
        <dbReference type="ARBA" id="ARBA00022553"/>
    </source>
</evidence>
<comment type="similarity">
    <text evidence="2">Belongs to the bacterial ribosomal protein bS18 family. Mitochondrion-specific ribosomal protein mS40 subfamily.</text>
</comment>
<dbReference type="PANTHER" id="PTHR13329">
    <property type="entry name" value="MITOCHONDRIAL RIBOSOMAL PROTEIN S18B"/>
    <property type="match status" value="1"/>
</dbReference>
<comment type="caution">
    <text evidence="12">The sequence shown here is derived from an EMBL/GenBank/DDBJ whole genome shotgun (WGS) entry which is preliminary data.</text>
</comment>
<reference evidence="12" key="2">
    <citation type="submission" date="2023-04" db="EMBL/GenBank/DDBJ databases">
        <authorList>
            <person name="Bu L."/>
            <person name="Lu L."/>
            <person name="Laidemitt M.R."/>
            <person name="Zhang S.M."/>
            <person name="Mutuku M."/>
            <person name="Mkoji G."/>
            <person name="Steinauer M."/>
            <person name="Loker E.S."/>
        </authorList>
    </citation>
    <scope>NUCLEOTIDE SEQUENCE</scope>
    <source>
        <strain evidence="12">KasaAsao</strain>
        <tissue evidence="12">Whole Snail</tissue>
    </source>
</reference>
<dbReference type="FunFam" id="4.10.640.10:FF:000008">
    <property type="entry name" value="28S ribosomal protein S18b, mitochondrial"/>
    <property type="match status" value="1"/>
</dbReference>
<keyword evidence="3" id="KW-0597">Phosphoprotein</keyword>
<evidence type="ECO:0000256" key="5">
    <source>
        <dbReference type="ARBA" id="ARBA00022980"/>
    </source>
</evidence>
<keyword evidence="4" id="KW-0809">Transit peptide</keyword>
<dbReference type="SUPFAM" id="SSF46911">
    <property type="entry name" value="Ribosomal protein S18"/>
    <property type="match status" value="1"/>
</dbReference>
<evidence type="ECO:0000256" key="10">
    <source>
        <dbReference type="ARBA" id="ARBA00035515"/>
    </source>
</evidence>
<gene>
    <name evidence="12" type="ORF">Bpfe_007220</name>
</gene>
<evidence type="ECO:0000256" key="1">
    <source>
        <dbReference type="ARBA" id="ARBA00004173"/>
    </source>
</evidence>
<reference evidence="12" key="1">
    <citation type="journal article" date="2023" name="PLoS Negl. Trop. Dis.">
        <title>A genome sequence for Biomphalaria pfeifferi, the major vector snail for the human-infecting parasite Schistosoma mansoni.</title>
        <authorList>
            <person name="Bu L."/>
            <person name="Lu L."/>
            <person name="Laidemitt M.R."/>
            <person name="Zhang S.M."/>
            <person name="Mutuku M."/>
            <person name="Mkoji G."/>
            <person name="Steinauer M."/>
            <person name="Loker E.S."/>
        </authorList>
    </citation>
    <scope>NUCLEOTIDE SEQUENCE</scope>
    <source>
        <strain evidence="12">KasaAsao</strain>
    </source>
</reference>
<dbReference type="AlphaFoldDB" id="A0AAD8C1A6"/>
<name>A0AAD8C1A6_BIOPF</name>
<proteinExistence type="inferred from homology"/>
<dbReference type="Proteomes" id="UP001233172">
    <property type="component" value="Unassembled WGS sequence"/>
</dbReference>
<protein>
    <recommendedName>
        <fullName evidence="9">Small ribosomal subunit protein mS40</fullName>
    </recommendedName>
    <alternativeName>
        <fullName evidence="8">28S ribosomal protein S18-2, mitochondrial</fullName>
    </alternativeName>
    <alternativeName>
        <fullName evidence="10">28S ribosomal protein S18b, mitochondrial</fullName>
    </alternativeName>
</protein>
<evidence type="ECO:0000256" key="2">
    <source>
        <dbReference type="ARBA" id="ARBA00006136"/>
    </source>
</evidence>
<dbReference type="Pfam" id="PF01084">
    <property type="entry name" value="Ribosomal_S18"/>
    <property type="match status" value="1"/>
</dbReference>
<evidence type="ECO:0000256" key="4">
    <source>
        <dbReference type="ARBA" id="ARBA00022946"/>
    </source>
</evidence>
<evidence type="ECO:0000256" key="11">
    <source>
        <dbReference type="SAM" id="MobiDB-lite"/>
    </source>
</evidence>
<keyword evidence="6" id="KW-0496">Mitochondrion</keyword>
<sequence length="189" mass="22058">MAAPLKMLKRLVLHLQNPIVSRCRTLMLSPRLCKDEEENETEEPTSQDDQRAKKEGVKIIDVDTSIRYLKSKAFTQGYGDKPVWFYYRRNFKGQRAPPTRRNCKIKGVIKTASPCPICRDEYLVLDKKNTKLLEQFICPHSGEILDTMKTGLCQHQHKTLTIEIMKAWDEGAIEVTLPFRTYDYEDYKK</sequence>
<evidence type="ECO:0000256" key="9">
    <source>
        <dbReference type="ARBA" id="ARBA00035130"/>
    </source>
</evidence>
<keyword evidence="5 12" id="KW-0689">Ribosomal protein</keyword>
<dbReference type="InterPro" id="IPR001648">
    <property type="entry name" value="Ribosomal_bS18"/>
</dbReference>
<accession>A0AAD8C1A6</accession>
<keyword evidence="13" id="KW-1185">Reference proteome</keyword>
<evidence type="ECO:0000256" key="8">
    <source>
        <dbReference type="ARBA" id="ARBA00032055"/>
    </source>
</evidence>
<dbReference type="EMBL" id="JASAOG010000021">
    <property type="protein sequence ID" value="KAK0063579.1"/>
    <property type="molecule type" value="Genomic_DNA"/>
</dbReference>